<protein>
    <submittedName>
        <fullName evidence="4">BTB/POZ domain-containing protein</fullName>
    </submittedName>
</protein>
<dbReference type="CDD" id="cd18186">
    <property type="entry name" value="BTB_POZ_ZBTB_KLHL-like"/>
    <property type="match status" value="1"/>
</dbReference>
<dbReference type="PROSITE" id="PS50097">
    <property type="entry name" value="BTB"/>
    <property type="match status" value="1"/>
</dbReference>
<dbReference type="InterPro" id="IPR006571">
    <property type="entry name" value="TLDc_dom"/>
</dbReference>
<evidence type="ECO:0000259" key="2">
    <source>
        <dbReference type="PROSITE" id="PS51886"/>
    </source>
</evidence>
<name>A0A2Z6S2V2_9GLOM</name>
<evidence type="ECO:0000313" key="4">
    <source>
        <dbReference type="EMBL" id="GES84938.1"/>
    </source>
</evidence>
<dbReference type="EMBL" id="BEXD01003863">
    <property type="protein sequence ID" value="GBC03012.1"/>
    <property type="molecule type" value="Genomic_DNA"/>
</dbReference>
<dbReference type="PANTHER" id="PTHR24410:SF23">
    <property type="entry name" value="BTB DOMAIN-CONTAINING PROTEIN-RELATED"/>
    <property type="match status" value="1"/>
</dbReference>
<dbReference type="SMART" id="SM00225">
    <property type="entry name" value="BTB"/>
    <property type="match status" value="1"/>
</dbReference>
<proteinExistence type="predicted"/>
<dbReference type="Gene3D" id="3.30.710.10">
    <property type="entry name" value="Potassium Channel Kv1.1, Chain A"/>
    <property type="match status" value="1"/>
</dbReference>
<dbReference type="EMBL" id="BLAL01000087">
    <property type="protein sequence ID" value="GES84938.1"/>
    <property type="molecule type" value="Genomic_DNA"/>
</dbReference>
<dbReference type="InterPro" id="IPR011333">
    <property type="entry name" value="SKP1/BTB/POZ_sf"/>
</dbReference>
<dbReference type="InterPro" id="IPR051481">
    <property type="entry name" value="BTB-POZ/Galectin-3-binding"/>
</dbReference>
<accession>A0A2Z6S2V2</accession>
<dbReference type="OrthoDB" id="6359816at2759"/>
<dbReference type="SUPFAM" id="SSF54695">
    <property type="entry name" value="POZ domain"/>
    <property type="match status" value="1"/>
</dbReference>
<dbReference type="Pfam" id="PF00651">
    <property type="entry name" value="BTB"/>
    <property type="match status" value="1"/>
</dbReference>
<dbReference type="InterPro" id="IPR000210">
    <property type="entry name" value="BTB/POZ_dom"/>
</dbReference>
<dbReference type="PROSITE" id="PS51886">
    <property type="entry name" value="TLDC"/>
    <property type="match status" value="1"/>
</dbReference>
<dbReference type="Pfam" id="PF07534">
    <property type="entry name" value="TLD"/>
    <property type="match status" value="1"/>
</dbReference>
<organism evidence="3 5">
    <name type="scientific">Rhizophagus clarus</name>
    <dbReference type="NCBI Taxonomy" id="94130"/>
    <lineage>
        <taxon>Eukaryota</taxon>
        <taxon>Fungi</taxon>
        <taxon>Fungi incertae sedis</taxon>
        <taxon>Mucoromycota</taxon>
        <taxon>Glomeromycotina</taxon>
        <taxon>Glomeromycetes</taxon>
        <taxon>Glomerales</taxon>
        <taxon>Glomeraceae</taxon>
        <taxon>Rhizophagus</taxon>
    </lineage>
</organism>
<dbReference type="Proteomes" id="UP000615446">
    <property type="component" value="Unassembled WGS sequence"/>
</dbReference>
<keyword evidence="5" id="KW-1185">Reference proteome</keyword>
<dbReference type="PANTHER" id="PTHR24410">
    <property type="entry name" value="HL07962P-RELATED"/>
    <property type="match status" value="1"/>
</dbReference>
<evidence type="ECO:0000259" key="1">
    <source>
        <dbReference type="PROSITE" id="PS50097"/>
    </source>
</evidence>
<dbReference type="Proteomes" id="UP000247702">
    <property type="component" value="Unassembled WGS sequence"/>
</dbReference>
<feature type="domain" description="BTB" evidence="1">
    <location>
        <begin position="23"/>
        <end position="96"/>
    </location>
</feature>
<feature type="domain" description="TLDc" evidence="2">
    <location>
        <begin position="278"/>
        <end position="447"/>
    </location>
</feature>
<evidence type="ECO:0000313" key="5">
    <source>
        <dbReference type="Proteomes" id="UP000247702"/>
    </source>
</evidence>
<sequence length="449" mass="52224">MSYKYGQGILNHLENLFFAETRYDVIIYAGENKNIKELHAHSTILCIRSQYFRTAFSNNLIEKKDEKFIFKKPNFSPELFKIILRFIYSGKVNLTRLQGSKVLKLLIIANELNIQSLISCIQNHLIMNQDEFLKQNPVEILETIYNHSFTGLFNYFCKEPKILFETNKFINLKAPLLKLLLESDYLELDETFIWDSLLKWGLARNPSISQNITQWSNDDITIMKKTIHEFIPLIRFYRIPSDVFLEKVYPLKNLLPNGLAGSLITSNGKSNDDDILSTLIERQHFAIFASWIDKKEDIYYIEKNIPYKFKLLYCASKNNYSPAVFHVKCDKKDATLIVAKIKNSEQIIGGYNPLNWETSRRDVSTIDSFIYLFTDRKDIKTGKVGYSKGDQNSIENYPVNGPVFGNCLDLGCGNNGLWYNDFSSYSKIDGMTEGRFYMDDYEIFQVIKK</sequence>
<reference evidence="3 5" key="1">
    <citation type="submission" date="2017-11" db="EMBL/GenBank/DDBJ databases">
        <title>The genome of Rhizophagus clarus HR1 reveals common genetic basis of auxotrophy among arbuscular mycorrhizal fungi.</title>
        <authorList>
            <person name="Kobayashi Y."/>
        </authorList>
    </citation>
    <scope>NUCLEOTIDE SEQUENCE [LARGE SCALE GENOMIC DNA]</scope>
    <source>
        <strain evidence="3 5">HR1</strain>
    </source>
</reference>
<evidence type="ECO:0000313" key="3">
    <source>
        <dbReference type="EMBL" id="GBC03012.1"/>
    </source>
</evidence>
<gene>
    <name evidence="4" type="ORF">RCL2_001202500</name>
    <name evidence="3" type="ORF">RclHR1_04930009</name>
</gene>
<reference evidence="4" key="2">
    <citation type="submission" date="2019-10" db="EMBL/GenBank/DDBJ databases">
        <title>Conservation and host-specific expression of non-tandemly repeated heterogenous ribosome RNA gene in arbuscular mycorrhizal fungi.</title>
        <authorList>
            <person name="Maeda T."/>
            <person name="Kobayashi Y."/>
            <person name="Nakagawa T."/>
            <person name="Ezawa T."/>
            <person name="Yamaguchi K."/>
            <person name="Bino T."/>
            <person name="Nishimoto Y."/>
            <person name="Shigenobu S."/>
            <person name="Kawaguchi M."/>
        </authorList>
    </citation>
    <scope>NUCLEOTIDE SEQUENCE</scope>
    <source>
        <strain evidence="4">HR1</strain>
    </source>
</reference>
<comment type="caution">
    <text evidence="3">The sequence shown here is derived from an EMBL/GenBank/DDBJ whole genome shotgun (WGS) entry which is preliminary data.</text>
</comment>
<dbReference type="AlphaFoldDB" id="A0A2Z6S2V2"/>